<organism evidence="9 10">
    <name type="scientific">Candolleomyces aberdarensis</name>
    <dbReference type="NCBI Taxonomy" id="2316362"/>
    <lineage>
        <taxon>Eukaryota</taxon>
        <taxon>Fungi</taxon>
        <taxon>Dikarya</taxon>
        <taxon>Basidiomycota</taxon>
        <taxon>Agaricomycotina</taxon>
        <taxon>Agaricomycetes</taxon>
        <taxon>Agaricomycetidae</taxon>
        <taxon>Agaricales</taxon>
        <taxon>Agaricineae</taxon>
        <taxon>Psathyrellaceae</taxon>
        <taxon>Candolleomyces</taxon>
    </lineage>
</organism>
<evidence type="ECO:0000256" key="3">
    <source>
        <dbReference type="ARBA" id="ARBA00022679"/>
    </source>
</evidence>
<gene>
    <name evidence="9" type="ORF">EST38_g3843</name>
</gene>
<dbReference type="Proteomes" id="UP000290288">
    <property type="component" value="Unassembled WGS sequence"/>
</dbReference>
<proteinExistence type="inferred from homology"/>
<keyword evidence="3 7" id="KW-0808">Transferase</keyword>
<dbReference type="Gene3D" id="3.40.50.150">
    <property type="entry name" value="Vaccinia Virus protein VP39"/>
    <property type="match status" value="1"/>
</dbReference>
<dbReference type="GO" id="GO:0003723">
    <property type="term" value="F:RNA binding"/>
    <property type="evidence" value="ECO:0007669"/>
    <property type="project" value="UniProtKB-UniRule"/>
</dbReference>
<dbReference type="InterPro" id="IPR023165">
    <property type="entry name" value="rRNA_Ade_diMease-like_C"/>
</dbReference>
<comment type="function">
    <text evidence="6">Mitochondrial transcription factor that confers selective promoter recognition on the core subunit of the yeast mitochondrial RNA polymerase. Interacts with DNA in a non-specific manner.</text>
</comment>
<dbReference type="SUPFAM" id="SSF53335">
    <property type="entry name" value="S-adenosyl-L-methionine-dependent methyltransferases"/>
    <property type="match status" value="1"/>
</dbReference>
<reference evidence="9 10" key="1">
    <citation type="submission" date="2019-01" db="EMBL/GenBank/DDBJ databases">
        <title>Draft genome sequence of Psathyrella aberdarensis IHI B618.</title>
        <authorList>
            <person name="Buettner E."/>
            <person name="Kellner H."/>
        </authorList>
    </citation>
    <scope>NUCLEOTIDE SEQUENCE [LARGE SCALE GENOMIC DNA]</scope>
    <source>
        <strain evidence="9 10">IHI B618</strain>
    </source>
</reference>
<dbReference type="GO" id="GO:0034246">
    <property type="term" value="F:mitochondrial transcription factor activity"/>
    <property type="evidence" value="ECO:0007669"/>
    <property type="project" value="TreeGrafter"/>
</dbReference>
<dbReference type="Gene3D" id="1.10.8.100">
    <property type="entry name" value="Ribosomal RNA adenine dimethylase-like, domain 2"/>
    <property type="match status" value="1"/>
</dbReference>
<dbReference type="PANTHER" id="PTHR11727">
    <property type="entry name" value="DIMETHYLADENOSINE TRANSFERASE"/>
    <property type="match status" value="1"/>
</dbReference>
<evidence type="ECO:0000256" key="7">
    <source>
        <dbReference type="PROSITE-ProRule" id="PRU01026"/>
    </source>
</evidence>
<evidence type="ECO:0000313" key="9">
    <source>
        <dbReference type="EMBL" id="RXW22005.1"/>
    </source>
</evidence>
<keyword evidence="10" id="KW-1185">Reference proteome</keyword>
<dbReference type="EMBL" id="SDEE01000087">
    <property type="protein sequence ID" value="RXW22005.1"/>
    <property type="molecule type" value="Genomic_DNA"/>
</dbReference>
<sequence>MLNKVSSSKMISMPRVAPEGTELPPVEDWVKTFKFSEKRKRKTLCNVETAKKLAELFVPEGSKDKIIVEAYAGPGLLSRALLELPRERIKKLILIEEEPHFREWLEPLQNVDDRVHIVPEDAFWWTTYSKMEEDGTLDGVEPHDWSEVHPNLHFISQIPNNVHGEQLISQLCRAIPDRKWFFKFGRIPLDLITTTTMHTRLSAPTGHKQRTKVGVVTQAVADLQTLVPLKDLEPASQHFFYPSKRNSSSGQLRHSKIAEMPQQHVRVVPRIDGAIKPDSLDAWDYVVRQLMITKATPLSKCISALGPGAPSLLKKLTDPSLPSEKQVDVKKPPRDLSTEEWRTLIDVFEEWPFRPEQLSIDKAFITAGKHGAR</sequence>
<dbReference type="GO" id="GO:0005759">
    <property type="term" value="C:mitochondrial matrix"/>
    <property type="evidence" value="ECO:0007669"/>
    <property type="project" value="TreeGrafter"/>
</dbReference>
<feature type="binding site" evidence="7">
    <location>
        <position position="42"/>
    </location>
    <ligand>
        <name>S-adenosyl-L-methionine</name>
        <dbReference type="ChEBI" id="CHEBI:59789"/>
    </ligand>
</feature>
<comment type="caution">
    <text evidence="9">The sequence shown here is derived from an EMBL/GenBank/DDBJ whole genome shotgun (WGS) entry which is preliminary data.</text>
</comment>
<dbReference type="PANTHER" id="PTHR11727:SF17">
    <property type="entry name" value="DIMETHYLADENOSINE TRANSFERASE 1, MITOCHONDRIAL"/>
    <property type="match status" value="1"/>
</dbReference>
<dbReference type="GO" id="GO:0000179">
    <property type="term" value="F:rRNA (adenine-N6,N6-)-dimethyltransferase activity"/>
    <property type="evidence" value="ECO:0007669"/>
    <property type="project" value="UniProtKB-UniRule"/>
</dbReference>
<dbReference type="EC" id="2.1.1.-" evidence="8"/>
<evidence type="ECO:0000256" key="5">
    <source>
        <dbReference type="ARBA" id="ARBA00022884"/>
    </source>
</evidence>
<evidence type="ECO:0000256" key="6">
    <source>
        <dbReference type="ARBA" id="ARBA00024915"/>
    </source>
</evidence>
<name>A0A4Q2DT33_9AGAR</name>
<keyword evidence="5 7" id="KW-0694">RNA-binding</keyword>
<evidence type="ECO:0000313" key="10">
    <source>
        <dbReference type="Proteomes" id="UP000290288"/>
    </source>
</evidence>
<dbReference type="InterPro" id="IPR001737">
    <property type="entry name" value="KsgA/Erm"/>
</dbReference>
<feature type="binding site" evidence="7">
    <location>
        <position position="44"/>
    </location>
    <ligand>
        <name>S-adenosyl-L-methionine</name>
        <dbReference type="ChEBI" id="CHEBI:59789"/>
    </ligand>
</feature>
<dbReference type="PROSITE" id="PS51689">
    <property type="entry name" value="SAM_RNA_A_N6_MT"/>
    <property type="match status" value="1"/>
</dbReference>
<keyword evidence="8" id="KW-0698">rRNA processing</keyword>
<keyword evidence="4 7" id="KW-0949">S-adenosyl-L-methionine</keyword>
<dbReference type="InterPro" id="IPR029063">
    <property type="entry name" value="SAM-dependent_MTases_sf"/>
</dbReference>
<dbReference type="Pfam" id="PF00398">
    <property type="entry name" value="RrnaAD"/>
    <property type="match status" value="1"/>
</dbReference>
<dbReference type="STRING" id="2316362.A0A4Q2DT33"/>
<comment type="similarity">
    <text evidence="7 8">Belongs to the class I-like SAM-binding methyltransferase superfamily. rRNA adenine N(6)-methyltransferase family.</text>
</comment>
<evidence type="ECO:0000256" key="4">
    <source>
        <dbReference type="ARBA" id="ARBA00022691"/>
    </source>
</evidence>
<evidence type="ECO:0000256" key="1">
    <source>
        <dbReference type="ARBA" id="ARBA00004173"/>
    </source>
</evidence>
<dbReference type="AlphaFoldDB" id="A0A4Q2DT33"/>
<dbReference type="OrthoDB" id="16079at2759"/>
<feature type="binding site" evidence="7">
    <location>
        <position position="96"/>
    </location>
    <ligand>
        <name>S-adenosyl-L-methionine</name>
        <dbReference type="ChEBI" id="CHEBI:59789"/>
    </ligand>
</feature>
<keyword evidence="2 7" id="KW-0489">Methyltransferase</keyword>
<dbReference type="GO" id="GO:0006391">
    <property type="term" value="P:transcription initiation at mitochondrial promoter"/>
    <property type="evidence" value="ECO:0007669"/>
    <property type="project" value="TreeGrafter"/>
</dbReference>
<evidence type="ECO:0000256" key="8">
    <source>
        <dbReference type="RuleBase" id="RU362106"/>
    </source>
</evidence>
<comment type="subcellular location">
    <subcellularLocation>
        <location evidence="1">Mitochondrion</location>
    </subcellularLocation>
</comment>
<accession>A0A4Q2DT33</accession>
<evidence type="ECO:0000256" key="2">
    <source>
        <dbReference type="ARBA" id="ARBA00022603"/>
    </source>
</evidence>
<protein>
    <recommendedName>
        <fullName evidence="8">rRNA adenine N(6)-methyltransferase</fullName>
        <ecNumber evidence="8">2.1.1.-</ecNumber>
    </recommendedName>
</protein>
<feature type="binding site" evidence="7">
    <location>
        <position position="121"/>
    </location>
    <ligand>
        <name>S-adenosyl-L-methionine</name>
        <dbReference type="ChEBI" id="CHEBI:59789"/>
    </ligand>
</feature>
<comment type="caution">
    <text evidence="7">Lacks conserved residue(s) required for the propagation of feature annotation.</text>
</comment>